<dbReference type="OrthoDB" id="428404at2759"/>
<sequence length="218" mass="24023">FGQAQTWCRFCRLREAVGVGMSMAMDMMAPVGHPYLGSGLHRCRDNMQISIPEDADAEIYPPEAVQVRNTFIHVATPENGVEDASKHVFSCPASHIGWIEKLFEDDDADEFPPIIPSSRPVICLEDALFEAPSLPYEAAPAPQVSYSYQDPSPYSSEELPSLGSRGHFTKDCRPCAFLHAKGCVNGQMCSFCHLCDKGEKKKRQKAKKAMFQGLHGGA</sequence>
<proteinExistence type="predicted"/>
<comment type="caution">
    <text evidence="1">The sequence shown here is derived from an EMBL/GenBank/DDBJ whole genome shotgun (WGS) entry which is preliminary data.</text>
</comment>
<evidence type="ECO:0000313" key="1">
    <source>
        <dbReference type="EMBL" id="CAE7941644.1"/>
    </source>
</evidence>
<protein>
    <recommendedName>
        <fullName evidence="3">C3H1-type domain-containing protein</fullName>
    </recommendedName>
</protein>
<keyword evidence="2" id="KW-1185">Reference proteome</keyword>
<feature type="non-terminal residue" evidence="1">
    <location>
        <position position="218"/>
    </location>
</feature>
<gene>
    <name evidence="1" type="ORF">SNEC2469_LOCUS34355</name>
</gene>
<dbReference type="AlphaFoldDB" id="A0A813CF42"/>
<reference evidence="1" key="1">
    <citation type="submission" date="2021-02" db="EMBL/GenBank/DDBJ databases">
        <authorList>
            <person name="Dougan E. K."/>
            <person name="Rhodes N."/>
            <person name="Thang M."/>
            <person name="Chan C."/>
        </authorList>
    </citation>
    <scope>NUCLEOTIDE SEQUENCE</scope>
</reference>
<organism evidence="1 2">
    <name type="scientific">Symbiodinium necroappetens</name>
    <dbReference type="NCBI Taxonomy" id="1628268"/>
    <lineage>
        <taxon>Eukaryota</taxon>
        <taxon>Sar</taxon>
        <taxon>Alveolata</taxon>
        <taxon>Dinophyceae</taxon>
        <taxon>Suessiales</taxon>
        <taxon>Symbiodiniaceae</taxon>
        <taxon>Symbiodinium</taxon>
    </lineage>
</organism>
<evidence type="ECO:0000313" key="2">
    <source>
        <dbReference type="Proteomes" id="UP000601435"/>
    </source>
</evidence>
<evidence type="ECO:0008006" key="3">
    <source>
        <dbReference type="Google" id="ProtNLM"/>
    </source>
</evidence>
<accession>A0A813CF42</accession>
<dbReference type="EMBL" id="CAJNJA010094541">
    <property type="protein sequence ID" value="CAE7941644.1"/>
    <property type="molecule type" value="Genomic_DNA"/>
</dbReference>
<name>A0A813CF42_9DINO</name>
<dbReference type="Proteomes" id="UP000601435">
    <property type="component" value="Unassembled WGS sequence"/>
</dbReference>